<comment type="caution">
    <text evidence="2">The sequence shown here is derived from an EMBL/GenBank/DDBJ whole genome shotgun (WGS) entry which is preliminary data.</text>
</comment>
<keyword evidence="1" id="KW-0175">Coiled coil</keyword>
<evidence type="ECO:0000313" key="2">
    <source>
        <dbReference type="EMBL" id="PCE42605.1"/>
    </source>
</evidence>
<protein>
    <recommendedName>
        <fullName evidence="4">Rad50/SbcC-type AAA domain-containing protein</fullName>
    </recommendedName>
</protein>
<gene>
    <name evidence="2" type="ORF">COO09_09330</name>
</gene>
<name>A0A2A4FWP9_9SPHN</name>
<dbReference type="AlphaFoldDB" id="A0A2A4FWP9"/>
<dbReference type="InterPro" id="IPR027417">
    <property type="entry name" value="P-loop_NTPase"/>
</dbReference>
<evidence type="ECO:0000256" key="1">
    <source>
        <dbReference type="SAM" id="Coils"/>
    </source>
</evidence>
<organism evidence="2 3">
    <name type="scientific">Rhizorhabdus dicambivorans</name>
    <dbReference type="NCBI Taxonomy" id="1850238"/>
    <lineage>
        <taxon>Bacteria</taxon>
        <taxon>Pseudomonadati</taxon>
        <taxon>Pseudomonadota</taxon>
        <taxon>Alphaproteobacteria</taxon>
        <taxon>Sphingomonadales</taxon>
        <taxon>Sphingomonadaceae</taxon>
        <taxon>Rhizorhabdus</taxon>
    </lineage>
</organism>
<accession>A0A2A4FWP9</accession>
<dbReference type="Gene3D" id="3.40.50.300">
    <property type="entry name" value="P-loop containing nucleotide triphosphate hydrolases"/>
    <property type="match status" value="1"/>
</dbReference>
<reference evidence="2 3" key="1">
    <citation type="submission" date="2017-09" db="EMBL/GenBank/DDBJ databases">
        <title>The Catabolism of 3,6-Dichlorosalicylic acid is Initiated by the Cytochrome P450 Monooxygenase DsmABC in Rhizorhabdus dicambivorans Ndbn-20.</title>
        <authorList>
            <person name="Na L."/>
        </authorList>
    </citation>
    <scope>NUCLEOTIDE SEQUENCE [LARGE SCALE GENOMIC DNA]</scope>
    <source>
        <strain evidence="2 3">Ndbn-20m</strain>
    </source>
</reference>
<dbReference type="Proteomes" id="UP000218934">
    <property type="component" value="Unassembled WGS sequence"/>
</dbReference>
<dbReference type="KEGG" id="rdi:CMV14_06750"/>
<feature type="coiled-coil region" evidence="1">
    <location>
        <begin position="342"/>
        <end position="376"/>
    </location>
</feature>
<dbReference type="EMBL" id="NWUF01000007">
    <property type="protein sequence ID" value="PCE42605.1"/>
    <property type="molecule type" value="Genomic_DNA"/>
</dbReference>
<evidence type="ECO:0008006" key="4">
    <source>
        <dbReference type="Google" id="ProtNLM"/>
    </source>
</evidence>
<dbReference type="OrthoDB" id="975794at2"/>
<sequence length="622" mass="69202">MSDRRRIIIDQLMFTGPERTPVSVQFKSGVNIIWGASNTGKSFVRKSIDYLLGGELPTLPPEGKGMDNYLLWLTLPGDQKVTLRSSALGSDIYKADGHRETVGEGSPGYEVFSRKHVSSPNVSRFLLSSVGYREAQLLKNERAEKAPFSLRVVMRYLLIDETRMIDEKSLLLAHNTTVTSEDKGLLKFLLTGVDGSSIAQVRSGDQLKAAKEGQIELLSQMAEQLRKVIDETVETSAVIADLTSAEREKADLLETVEERQNSLDALALEERGLSDEIQGHQARIAELNALKARFDELARVYASDIDRLEGLEEGGFLLQRFATINCPLCGASPDHQIHDHGLGGIEEQRHAVELEMEKIRAEARDLAAALADADAEILEIKQLIVVAGDRLNDVRLARVQAAQSEVSARSIFLGASTRCEKLESDLDNRRRVAELEVQIVRIKATTVQSRQRADGIDVNLDLSNSEAHELSTVVKQVLKAWNYPGADAVHFEKGDQDIVVDGKRRRDNGAGVRALLHAAFKIGMLVYCIEKGRPHPGFVILDSPLFAYRPAEEDRFEDLTDDELELRNADVATHFYRYLQGMADQAQFIVIENHKSDQDVVRPYANYQFTKNPSIGRAGLFV</sequence>
<keyword evidence="3" id="KW-1185">Reference proteome</keyword>
<evidence type="ECO:0000313" key="3">
    <source>
        <dbReference type="Proteomes" id="UP000218934"/>
    </source>
</evidence>
<dbReference type="SUPFAM" id="SSF52540">
    <property type="entry name" value="P-loop containing nucleoside triphosphate hydrolases"/>
    <property type="match status" value="1"/>
</dbReference>
<dbReference type="RefSeq" id="WP_066960804.1">
    <property type="nucleotide sequence ID" value="NZ_CP023449.1"/>
</dbReference>
<proteinExistence type="predicted"/>